<dbReference type="OrthoDB" id="8680240at2"/>
<proteinExistence type="predicted"/>
<dbReference type="STRING" id="1082933.A6B35_09720"/>
<keyword evidence="1" id="KW-0805">Transcription regulation</keyword>
<gene>
    <name evidence="5" type="ORF">MEA186_26586</name>
</gene>
<dbReference type="PANTHER" id="PTHR43537">
    <property type="entry name" value="TRANSCRIPTIONAL REGULATOR, GNTR FAMILY"/>
    <property type="match status" value="1"/>
</dbReference>
<dbReference type="Gene3D" id="1.10.10.10">
    <property type="entry name" value="Winged helix-like DNA-binding domain superfamily/Winged helix DNA-binding domain"/>
    <property type="match status" value="1"/>
</dbReference>
<dbReference type="GO" id="GO:0003677">
    <property type="term" value="F:DNA binding"/>
    <property type="evidence" value="ECO:0007669"/>
    <property type="project" value="UniProtKB-KW"/>
</dbReference>
<dbReference type="Proteomes" id="UP000002949">
    <property type="component" value="Unassembled WGS sequence"/>
</dbReference>
<dbReference type="PATRIC" id="fig|1082933.3.peg.5166"/>
<dbReference type="Pfam" id="PF00392">
    <property type="entry name" value="GntR"/>
    <property type="match status" value="1"/>
</dbReference>
<sequence length="225" mass="24716">MTLAEKAYEALRHDIIRGELAPGRPLRLADLGERYGMGFSPLREALNRLQAERLVTAESLRGFRVAPLSLDELHDAVSLRIVIEVEALKASISQGDDAWASGIVSALYALNVQAARTGAEADIWTLEKRHHAFHRALLAACNSPWTLEFFERLYAATERYRIPVLLASALPVGRDVQAEHGALAQATLDRDAEKASALLSQHYLRTVEDLAGAIRSKQAKLRASG</sequence>
<dbReference type="PROSITE" id="PS50949">
    <property type="entry name" value="HTH_GNTR"/>
    <property type="match status" value="1"/>
</dbReference>
<evidence type="ECO:0000256" key="1">
    <source>
        <dbReference type="ARBA" id="ARBA00023015"/>
    </source>
</evidence>
<dbReference type="eggNOG" id="COG1802">
    <property type="taxonomic scope" value="Bacteria"/>
</dbReference>
<dbReference type="SUPFAM" id="SSF46785">
    <property type="entry name" value="Winged helix' DNA-binding domain"/>
    <property type="match status" value="1"/>
</dbReference>
<dbReference type="SMART" id="SM00895">
    <property type="entry name" value="FCD"/>
    <property type="match status" value="1"/>
</dbReference>
<protein>
    <submittedName>
        <fullName evidence="5">GntR family transcriptional regulator</fullName>
    </submittedName>
</protein>
<dbReference type="InterPro" id="IPR036390">
    <property type="entry name" value="WH_DNA-bd_sf"/>
</dbReference>
<evidence type="ECO:0000259" key="4">
    <source>
        <dbReference type="PROSITE" id="PS50949"/>
    </source>
</evidence>
<evidence type="ECO:0000256" key="3">
    <source>
        <dbReference type="ARBA" id="ARBA00023163"/>
    </source>
</evidence>
<keyword evidence="2" id="KW-0238">DNA-binding</keyword>
<dbReference type="InterPro" id="IPR000524">
    <property type="entry name" value="Tscrpt_reg_HTH_GntR"/>
</dbReference>
<dbReference type="EMBL" id="AGSN01000182">
    <property type="protein sequence ID" value="EHH08383.1"/>
    <property type="molecule type" value="Genomic_DNA"/>
</dbReference>
<keyword evidence="3" id="KW-0804">Transcription</keyword>
<dbReference type="InterPro" id="IPR011711">
    <property type="entry name" value="GntR_C"/>
</dbReference>
<reference evidence="5 6" key="1">
    <citation type="journal article" date="2012" name="J. Bacteriol.">
        <title>Draft Genome Sequence of Plant Growth-Promoting Rhizobium Mesorhizobium amorphae, Isolated from Zinc-Lead Mine Tailings.</title>
        <authorList>
            <person name="Hao X."/>
            <person name="Lin Y."/>
            <person name="Johnstone L."/>
            <person name="Baltrus D.A."/>
            <person name="Miller S.J."/>
            <person name="Wei G."/>
            <person name="Rensing C."/>
        </authorList>
    </citation>
    <scope>NUCLEOTIDE SEQUENCE [LARGE SCALE GENOMIC DNA]</scope>
    <source>
        <strain evidence="5 6">CCNWGS0123</strain>
    </source>
</reference>
<dbReference type="PANTHER" id="PTHR43537:SF20">
    <property type="entry name" value="HTH-TYPE TRANSCRIPTIONAL REPRESSOR GLAR"/>
    <property type="match status" value="1"/>
</dbReference>
<name>G6YH54_9HYPH</name>
<accession>G6YH54</accession>
<dbReference type="AlphaFoldDB" id="G6YH54"/>
<dbReference type="KEGG" id="mamo:A6B35_09720"/>
<dbReference type="SUPFAM" id="SSF48008">
    <property type="entry name" value="GntR ligand-binding domain-like"/>
    <property type="match status" value="1"/>
</dbReference>
<dbReference type="Gene3D" id="1.20.120.530">
    <property type="entry name" value="GntR ligand-binding domain-like"/>
    <property type="match status" value="1"/>
</dbReference>
<evidence type="ECO:0000313" key="5">
    <source>
        <dbReference type="EMBL" id="EHH08383.1"/>
    </source>
</evidence>
<dbReference type="InterPro" id="IPR008920">
    <property type="entry name" value="TF_FadR/GntR_C"/>
</dbReference>
<evidence type="ECO:0000313" key="6">
    <source>
        <dbReference type="Proteomes" id="UP000002949"/>
    </source>
</evidence>
<dbReference type="Pfam" id="PF07729">
    <property type="entry name" value="FCD"/>
    <property type="match status" value="1"/>
</dbReference>
<feature type="domain" description="HTH gntR-type" evidence="4">
    <location>
        <begin position="1"/>
        <end position="68"/>
    </location>
</feature>
<keyword evidence="6" id="KW-1185">Reference proteome</keyword>
<organism evidence="5 6">
    <name type="scientific">Mesorhizobium amorphae CCNWGS0123</name>
    <dbReference type="NCBI Taxonomy" id="1082933"/>
    <lineage>
        <taxon>Bacteria</taxon>
        <taxon>Pseudomonadati</taxon>
        <taxon>Pseudomonadota</taxon>
        <taxon>Alphaproteobacteria</taxon>
        <taxon>Hyphomicrobiales</taxon>
        <taxon>Phyllobacteriaceae</taxon>
        <taxon>Mesorhizobium</taxon>
    </lineage>
</organism>
<dbReference type="GO" id="GO:0003700">
    <property type="term" value="F:DNA-binding transcription factor activity"/>
    <property type="evidence" value="ECO:0007669"/>
    <property type="project" value="InterPro"/>
</dbReference>
<dbReference type="InterPro" id="IPR036388">
    <property type="entry name" value="WH-like_DNA-bd_sf"/>
</dbReference>
<dbReference type="SMART" id="SM00345">
    <property type="entry name" value="HTH_GNTR"/>
    <property type="match status" value="1"/>
</dbReference>
<dbReference type="RefSeq" id="WP_006205068.1">
    <property type="nucleotide sequence ID" value="NZ_AGSN01000182.1"/>
</dbReference>
<evidence type="ECO:0000256" key="2">
    <source>
        <dbReference type="ARBA" id="ARBA00023125"/>
    </source>
</evidence>